<dbReference type="EMBL" id="UINC01002234">
    <property type="protein sequence ID" value="SUZ94430.1"/>
    <property type="molecule type" value="Genomic_DNA"/>
</dbReference>
<evidence type="ECO:0000256" key="2">
    <source>
        <dbReference type="ARBA" id="ARBA00022643"/>
    </source>
</evidence>
<dbReference type="InterPro" id="IPR013785">
    <property type="entry name" value="Aldolase_TIM"/>
</dbReference>
<evidence type="ECO:0000313" key="4">
    <source>
        <dbReference type="EMBL" id="SUZ94430.1"/>
    </source>
</evidence>
<dbReference type="AlphaFoldDB" id="A0A381RRC3"/>
<reference evidence="4" key="1">
    <citation type="submission" date="2018-05" db="EMBL/GenBank/DDBJ databases">
        <authorList>
            <person name="Lanie J.A."/>
            <person name="Ng W.-L."/>
            <person name="Kazmierczak K.M."/>
            <person name="Andrzejewski T.M."/>
            <person name="Davidsen T.M."/>
            <person name="Wayne K.J."/>
            <person name="Tettelin H."/>
            <person name="Glass J.I."/>
            <person name="Rusch D."/>
            <person name="Podicherti R."/>
            <person name="Tsui H.-C.T."/>
            <person name="Winkler M.E."/>
        </authorList>
    </citation>
    <scope>NUCLEOTIDE SEQUENCE</scope>
</reference>
<evidence type="ECO:0000256" key="3">
    <source>
        <dbReference type="ARBA" id="ARBA00023002"/>
    </source>
</evidence>
<name>A0A381RRC3_9ZZZZ</name>
<dbReference type="InterPro" id="IPR004136">
    <property type="entry name" value="NMO"/>
</dbReference>
<gene>
    <name evidence="4" type="ORF">METZ01_LOCUS47284</name>
</gene>
<proteinExistence type="predicted"/>
<protein>
    <submittedName>
        <fullName evidence="4">Uncharacterized protein</fullName>
    </submittedName>
</protein>
<dbReference type="PANTHER" id="PTHR32332">
    <property type="entry name" value="2-NITROPROPANE DIOXYGENASE"/>
    <property type="match status" value="1"/>
</dbReference>
<sequence>MKTPVTDMFGIEFPILAFSHCRDVVAAVSRAGGLGVLGAVGHGDEALEVDLNWIEDEVGDRPYGIDLIVPARYAGDGEGGLKMVDIVAMIPDEHREFLDELLDRYDVPADQAFDQHPLGGLTGGSADAPFSANRASRQIDIALAHRPALMANALGPPPAEMINRCHEASVPVAALAGARTHAERHVNAGVDLIVAQGYEAGGHTGEIASMVLIPEIVDAVAPVPVLGAGGIGRGRQMAAAMALGAAGVWCGSVWLTTEEAETHPVVKDKMLSAGSGDTLRSRSLTGKPARMLRSAWTDEWSRDDTPDPLGMPLQPILTDGSQARINRAAHRAGSGAEQLATYFVGQIVGSMSRSRPAGQVVMEMVEEFIDSCESLADQLDV</sequence>
<keyword evidence="2" id="KW-0288">FMN</keyword>
<organism evidence="4">
    <name type="scientific">marine metagenome</name>
    <dbReference type="NCBI Taxonomy" id="408172"/>
    <lineage>
        <taxon>unclassified sequences</taxon>
        <taxon>metagenomes</taxon>
        <taxon>ecological metagenomes</taxon>
    </lineage>
</organism>
<dbReference type="SUPFAM" id="SSF51412">
    <property type="entry name" value="Inosine monophosphate dehydrogenase (IMPDH)"/>
    <property type="match status" value="1"/>
</dbReference>
<keyword evidence="3" id="KW-0560">Oxidoreductase</keyword>
<keyword evidence="1" id="KW-0285">Flavoprotein</keyword>
<accession>A0A381RRC3</accession>
<dbReference type="Gene3D" id="3.20.20.70">
    <property type="entry name" value="Aldolase class I"/>
    <property type="match status" value="1"/>
</dbReference>
<evidence type="ECO:0000256" key="1">
    <source>
        <dbReference type="ARBA" id="ARBA00022630"/>
    </source>
</evidence>
<dbReference type="GO" id="GO:0018580">
    <property type="term" value="F:nitronate monooxygenase activity"/>
    <property type="evidence" value="ECO:0007669"/>
    <property type="project" value="InterPro"/>
</dbReference>
<dbReference type="CDD" id="cd04730">
    <property type="entry name" value="NPD_like"/>
    <property type="match status" value="1"/>
</dbReference>
<dbReference type="Pfam" id="PF03060">
    <property type="entry name" value="NMO"/>
    <property type="match status" value="1"/>
</dbReference>
<dbReference type="PANTHER" id="PTHR32332:SF38">
    <property type="entry name" value="MONOOXYGENASE RV1533-RELATED"/>
    <property type="match status" value="1"/>
</dbReference>